<accession>A0A0S4J6E4</accession>
<feature type="region of interest" description="Disordered" evidence="1">
    <location>
        <begin position="2023"/>
        <end position="2063"/>
    </location>
</feature>
<feature type="region of interest" description="Disordered" evidence="1">
    <location>
        <begin position="2429"/>
        <end position="2481"/>
    </location>
</feature>
<feature type="compositionally biased region" description="Polar residues" evidence="1">
    <location>
        <begin position="1520"/>
        <end position="1532"/>
    </location>
</feature>
<feature type="region of interest" description="Disordered" evidence="1">
    <location>
        <begin position="3223"/>
        <end position="3255"/>
    </location>
</feature>
<feature type="region of interest" description="Disordered" evidence="1">
    <location>
        <begin position="1766"/>
        <end position="1795"/>
    </location>
</feature>
<gene>
    <name evidence="2" type="ORF">BSAL_89830</name>
</gene>
<feature type="region of interest" description="Disordered" evidence="1">
    <location>
        <begin position="364"/>
        <end position="384"/>
    </location>
</feature>
<evidence type="ECO:0000313" key="3">
    <source>
        <dbReference type="Proteomes" id="UP000051952"/>
    </source>
</evidence>
<feature type="region of interest" description="Disordered" evidence="1">
    <location>
        <begin position="1496"/>
        <end position="1542"/>
    </location>
</feature>
<feature type="region of interest" description="Disordered" evidence="1">
    <location>
        <begin position="3426"/>
        <end position="3487"/>
    </location>
</feature>
<proteinExistence type="predicted"/>
<feature type="region of interest" description="Disordered" evidence="1">
    <location>
        <begin position="1336"/>
        <end position="1401"/>
    </location>
</feature>
<name>A0A0S4J6E4_BODSA</name>
<protein>
    <submittedName>
        <fullName evidence="2">Uncharacterized protein</fullName>
    </submittedName>
</protein>
<feature type="compositionally biased region" description="Polar residues" evidence="1">
    <location>
        <begin position="2030"/>
        <end position="2046"/>
    </location>
</feature>
<feature type="compositionally biased region" description="Basic and acidic residues" evidence="1">
    <location>
        <begin position="1378"/>
        <end position="1395"/>
    </location>
</feature>
<feature type="compositionally biased region" description="Polar residues" evidence="1">
    <location>
        <begin position="2431"/>
        <end position="2449"/>
    </location>
</feature>
<sequence length="3487" mass="381024">MVNIRILGGPFPKQEKCSIELDAARTAYGDVFRLVQQQWQNHSHNIAQDVVVSASTFQLVELEESGQGSSGRPMMRVVGPVPLEQTLQTHPLTVPVLMLKVISAPPILSQHRKSVSFRESGVSSTPRARVIGGPILSSDRVFVEDTRSSRSSVMLVSDLFTQIAAHLPNSVHPPVHWDYYELYEATVSNSATGACDMSTQLQPMEPVDLQKLKQPLLMLKAKKAPTDQHQIDGTNTSPALLAGSASSAAWSPSFVPGRRSSFDADRHATLMVSPSLFSMPSVEMTSSIALHSPETVSIVHPPSAVVGTNASPKSETSISPSRRSSSFFRTVANAMLGARRASSLLGEEDADIDDTSVTFASSTATTTAASATVPSSSTPSPARSSLTAASPIHIQPHDAMATNSFLTSVTFTLNITIVRRDTASTFESGRWTDPKAEVGILVEKVLQVVVTPHMTLEAIASVATTQTGGQLHLSDAKWFRSEESAKVWLAENSNASSKLLLKQTECCLALALHEPKLTVLCPSSNEEEEGFPDAFVHNSSILDKQDSVSVPSTLQQRRASSVKLPSTTHAAVRAVVHFAEDQLPQLGYHEQVILQRQLNVVLQRKDSPFAGPMFLDSLLRTWQRAFDPAQLDPDATDRARTTVERRAVKVLSILDDNSQGRDVFPAHAAEGSIVAHTISHVATALSARQVIRTELVDVVYRQEPAARFQLLSDETVLYRERLYFKFVNASERCGRQSIDVKCLMSREHNKRVALAARAFSALMSRASSIFALWLHLTEEKERRTFCVLELQARQCADYAAILREEDTLSGCMYTDAKRVGAELGYDHFIQSTQVAHFHQEAQERNALEQQAVYTISSSMIYFQQFCERKAVLAQNDIWYASMEMLCDRVEGEHFDIIPSYVTPFYRLAWGQRYDLLIAHESSARLVIKQQSEDLYGSICRRFLEWIDERNSLSDQLSRMELSKVERIARVRIQDQQQMSLETLHYVIQDSFLYHWHRHQERLAVSHKETFKRERWEAINRNLRDVWYQLKHVLVQEAASQRHIIKLEHERAEYLMFLKLEITARVAILDEEWTERISMQKLYMEVAFQRHRASERIMISSHRVLIEDEEERGRRDLIEDAFQPYTCWSQCLMTSHGEATYRSLIVAEQMTACSRLQLLDGEIRRRRGIEHTRRAIMSTWKEQFLGAALELKIADERQHYRQQVQTFTLLVRISPLYVPSGVVTLNVSRAATAEAVLGLVRAAVPQTKYYNFDKEAFSIVTHGATNVLLPRDVVWPSLAASDKAAKKSVDLMSGEQVTAMSAKLSHRAARAISPVLSETSEPESSVAPVHHPVVVRDKTAHHGPAVPVLPSEQVRREKAQPKQKSANAPRVRSPPRKASLPEEARRKSMSVKHDTSAEFDSEDPANTKFTFRIYCPGVSSGHTAVTLLASSEFTELLPVIQSLRPDVRCFDDVLVFPAVVLSGKVTPSGKPVGEHDTVQRSGLFGGGLLVLRKNRNAPPQQQPARAHLDQGADRGDGGRQNVHQGQRQSSYPPASSRGGSEEYIPLLPDANRWNIEEDFVVSHESHSAAFILAEKTIEVVGDVEAPLSVDDMVAHDHIAPLNVQTTALNNNSSGVAPPPRPAFTSEATHVPDRPHPLVNVASSSAISSAYASPRTAVNISQASTTSMMSLPELSASPVPIRFERPVTPVFDSPRGDGVFSTGPTMNYPTLQSFGVSDVYVAPAVASKTTAITVAPNPQLLSPNSMAVDGGQVLSAPLAPVAKVATPSRTVAPEPQEHSNAVDEPQVPASQVEGRATAQPPAALDIVALVEPPTRAAVESTPPRAARSVTIVEPPAVLPAPQEEASVAAVVKATSPPLVPAITCTVLGGPIPPDASLTFTVLDSSRVEELFEIVCGHFSWDEHQQGAWLMCQVVLSGTQSPKPALRACRAGLLLRDCASRTFALRAKATKRLQIEPQTKETVPPSTSSAPLEVPVAEVPPAVSTLSVIPQQVCALVPPNDSTHGDQKELTVLPLKTTATTPLAERAVPPAQRSVSPTSIMLSPPQGRSVSPFAVSPTRQRTSPVRSVGFTQQLDDHFSGTTPGPSMVSPPTAAALSVSPVDSHLGIRVSPVNVAPQSSAIVTPLVRRALSPKETHMSPAVAGMQPSFFVSPTKAPLKPGLHVSVRVLYNGHHFVVDDVRVSATMQDVLGLAAEFFNRVELSVPLQRSLVIKDGVHQILSGQSKTLSRSDSVASLLPLVEQDEGSPRIILFEKRQASFSAGTMDEELFDVSDLPQCTLMIRHSDDGPMTPCSGLVLRPSIDTAFRSILKLISEERRHHTPYDTRLVQIFAQQHTSPKELFDLDRASVIMQRLQHASSSHGNSGGSVFVDDVDESPMQLLQLSPHRPSFLSLFIILPAPKVIVPAQPQPTPAPVSVTPPRRQSMFDRLRSAILGSPTTDAPPQEPIPNSQSVSLGFDYGQKDHATDQQQAEPSPKRADPISLRVLGGPIPPTTKVVISMMSSETVMSIFAHCRNRLIEFGLPELALQCSDEQFTVHYVRRQLGQQRASADKDPMQPDASLMECGVERSSHVVTLRKRPPKMGDIVFDAMKSPSEAPVTTKEVSRRVRIVGGPVPKEARVYLPLPDANLLYRSWFPLIQTAIAAAITLPGDGVVSAETHLLIEMEIPEGGGVVKQRRELPLDDTFEVSPMFSLVVALRKKKAPPPQGLISPSFQSSSISIGDALDLVEVLPLAASPSGSPKSVRWDDQSPKPEDHRTIRVRVIAPIIPPKVKVFVTLGAWMSFGSVFRLVSEQLTTAGLAFPGDQFSEDYYSITAMKLDALSQLLVVDKNISPLDDVKDALDVKVLMLALTSAATDDQGAPLQSSASSSSLKKVPTELLTRSSSFNASSLQSMSSATGVSSVASSSLRTSRTVPIRIVGVTGVPSTCKIVIQASMSSKITQLFSLITDAVRKAEGVDKNAVRYFDCHPKTHQLIEVEVAENGSHRRKQTLDLGSTLFLCDFAAPMSLIRVERLLSSPDSFADDNVDLSGSVDVFTPKRTQERQHRRTSLEGAMYRLPDAIRTLTTVTTPPSALHAKSHQAPLDLDNVQLDRADDLQFHPQLSDPFSVDIDTQRYDSPPLARKGSGVWEKGSPDVTPRAAAQGTSNKPVSTSVESLPSLQHQLTPSQQHGLISPIKTVVAEMPFAVPTFSGDDSEFEGMHVEVASDVEEGDDEPLGLMNFSTVAPAEYSRNKMDSSVTTPVPQKASTTSSSSTASSAAAAPTAGRLLKGQARYDVDVDVFNVSHDGHVQEDRHDEGSPKHNNFHRAVGSPYGSFRKHRLGAGGLDASFDSSPRRSGSRESKTRVDVVEVAPISALEPVHAHVKPRSPDVLLLDDDEDSIRLFQTNIALRGQRKGGPRGSLAGAQDLEEQRRVLSKLEHDLQMNSLPHLRTVGASKSPMVSGPAQKQKHQQRGRSVDDGHSEPSPFLPPLARSVDYSRSAPAFENDRNAFSTKR</sequence>
<feature type="region of interest" description="Disordered" evidence="1">
    <location>
        <begin position="3282"/>
        <end position="3312"/>
    </location>
</feature>
<dbReference type="Proteomes" id="UP000051952">
    <property type="component" value="Unassembled WGS sequence"/>
</dbReference>
<evidence type="ECO:0000313" key="2">
    <source>
        <dbReference type="EMBL" id="CUG85435.1"/>
    </source>
</evidence>
<keyword evidence="3" id="KW-1185">Reference proteome</keyword>
<feature type="compositionally biased region" description="Basic and acidic residues" evidence="1">
    <location>
        <begin position="3282"/>
        <end position="3292"/>
    </location>
</feature>
<feature type="compositionally biased region" description="Polar residues" evidence="1">
    <location>
        <begin position="3136"/>
        <end position="3149"/>
    </location>
</feature>
<reference evidence="3" key="1">
    <citation type="submission" date="2015-09" db="EMBL/GenBank/DDBJ databases">
        <authorList>
            <consortium name="Pathogen Informatics"/>
        </authorList>
    </citation>
    <scope>NUCLEOTIDE SEQUENCE [LARGE SCALE GENOMIC DNA]</scope>
    <source>
        <strain evidence="3">Lake Konstanz</strain>
    </source>
</reference>
<dbReference type="EMBL" id="CYKH01001165">
    <property type="protein sequence ID" value="CUG85435.1"/>
    <property type="molecule type" value="Genomic_DNA"/>
</dbReference>
<evidence type="ECO:0000256" key="1">
    <source>
        <dbReference type="SAM" id="MobiDB-lite"/>
    </source>
</evidence>
<feature type="region of interest" description="Disordered" evidence="1">
    <location>
        <begin position="3109"/>
        <end position="3149"/>
    </location>
</feature>
<feature type="compositionally biased region" description="Basic and acidic residues" evidence="1">
    <location>
        <begin position="1505"/>
        <end position="1516"/>
    </location>
</feature>
<feature type="region of interest" description="Disordered" evidence="1">
    <location>
        <begin position="3317"/>
        <end position="3336"/>
    </location>
</feature>
<dbReference type="VEuPathDB" id="TriTrypDB:BSAL_89830"/>
<feature type="compositionally biased region" description="Low complexity" evidence="1">
    <location>
        <begin position="3239"/>
        <end position="3255"/>
    </location>
</feature>
<feature type="compositionally biased region" description="Polar residues" evidence="1">
    <location>
        <begin position="2054"/>
        <end position="2063"/>
    </location>
</feature>
<organism evidence="2 3">
    <name type="scientific">Bodo saltans</name>
    <name type="common">Flagellated protozoan</name>
    <dbReference type="NCBI Taxonomy" id="75058"/>
    <lineage>
        <taxon>Eukaryota</taxon>
        <taxon>Discoba</taxon>
        <taxon>Euglenozoa</taxon>
        <taxon>Kinetoplastea</taxon>
        <taxon>Metakinetoplastina</taxon>
        <taxon>Eubodonida</taxon>
        <taxon>Bodonidae</taxon>
        <taxon>Bodo</taxon>
    </lineage>
</organism>